<evidence type="ECO:0000313" key="2">
    <source>
        <dbReference type="EMBL" id="NEN53484.1"/>
    </source>
</evidence>
<evidence type="ECO:0000256" key="1">
    <source>
        <dbReference type="SAM" id="Phobius"/>
    </source>
</evidence>
<keyword evidence="1" id="KW-1133">Transmembrane helix</keyword>
<dbReference type="Proteomes" id="UP000471152">
    <property type="component" value="Unassembled WGS sequence"/>
</dbReference>
<sequence>MVLAVVAGLVDLRLILVAAALLVLAVVRMLPFLTSDQALHRQREVFVAHLGRPVTIGDTFGAWPTDSKHGGPLLNSILAELAHDRVGLIVAAGSDRLVTTYCNRGGRVRDKASSPRIVSWTPGSTGPPPP</sequence>
<dbReference type="AlphaFoldDB" id="A0A6P0HFY3"/>
<dbReference type="EMBL" id="JAAGWB010000071">
    <property type="protein sequence ID" value="NEN53484.1"/>
    <property type="molecule type" value="Genomic_DNA"/>
</dbReference>
<organism evidence="2 3">
    <name type="scientific">Modestobacter muralis</name>
    <dbReference type="NCBI Taxonomy" id="1608614"/>
    <lineage>
        <taxon>Bacteria</taxon>
        <taxon>Bacillati</taxon>
        <taxon>Actinomycetota</taxon>
        <taxon>Actinomycetes</taxon>
        <taxon>Geodermatophilales</taxon>
        <taxon>Geodermatophilaceae</taxon>
        <taxon>Modestobacter</taxon>
    </lineage>
</organism>
<proteinExistence type="predicted"/>
<name>A0A6P0HFY3_9ACTN</name>
<gene>
    <name evidence="2" type="ORF">G3R41_21510</name>
</gene>
<keyword evidence="1" id="KW-0812">Transmembrane</keyword>
<comment type="caution">
    <text evidence="2">The sequence shown here is derived from an EMBL/GenBank/DDBJ whole genome shotgun (WGS) entry which is preliminary data.</text>
</comment>
<accession>A0A6P0HFY3</accession>
<evidence type="ECO:0000313" key="3">
    <source>
        <dbReference type="Proteomes" id="UP000471152"/>
    </source>
</evidence>
<dbReference type="RefSeq" id="WP_163613338.1">
    <property type="nucleotide sequence ID" value="NZ_JAAGWB010000071.1"/>
</dbReference>
<keyword evidence="1" id="KW-0472">Membrane</keyword>
<feature type="transmembrane region" description="Helical" evidence="1">
    <location>
        <begin position="12"/>
        <end position="33"/>
    </location>
</feature>
<reference evidence="2 3" key="1">
    <citation type="submission" date="2020-02" db="EMBL/GenBank/DDBJ databases">
        <title>The WGS of Modestobacter muralis DSM 100205.</title>
        <authorList>
            <person name="Jiang Z."/>
        </authorList>
    </citation>
    <scope>NUCLEOTIDE SEQUENCE [LARGE SCALE GENOMIC DNA]</scope>
    <source>
        <strain evidence="2 3">DSM 100205</strain>
    </source>
</reference>
<protein>
    <submittedName>
        <fullName evidence="2">Uncharacterized protein</fullName>
    </submittedName>
</protein>